<dbReference type="CDD" id="cd22929">
    <property type="entry name" value="HFD_POLE4-like"/>
    <property type="match status" value="1"/>
</dbReference>
<feature type="DNA-binding region" description="HMG box" evidence="4">
    <location>
        <begin position="167"/>
        <end position="235"/>
    </location>
</feature>
<keyword evidence="2 4" id="KW-0238">DNA-binding</keyword>
<dbReference type="SUPFAM" id="SSF47095">
    <property type="entry name" value="HMG-box"/>
    <property type="match status" value="1"/>
</dbReference>
<gene>
    <name evidence="8" type="ORF">CHYS00102_LOCUS4962</name>
</gene>
<dbReference type="InterPro" id="IPR009071">
    <property type="entry name" value="HMG_box_dom"/>
</dbReference>
<dbReference type="PANTHER" id="PTHR48112:SF32">
    <property type="entry name" value="HIGH MOBILITY GROUP PROTEIN B3"/>
    <property type="match status" value="1"/>
</dbReference>
<keyword evidence="3 4" id="KW-0539">Nucleus</keyword>
<dbReference type="PROSITE" id="PS50118">
    <property type="entry name" value="HMG_BOX_2"/>
    <property type="match status" value="1"/>
</dbReference>
<dbReference type="GO" id="GO:0003677">
    <property type="term" value="F:DNA binding"/>
    <property type="evidence" value="ECO:0007669"/>
    <property type="project" value="UniProtKB-UniRule"/>
</dbReference>
<evidence type="ECO:0000256" key="5">
    <source>
        <dbReference type="SAM" id="Coils"/>
    </source>
</evidence>
<dbReference type="SUPFAM" id="SSF47113">
    <property type="entry name" value="Histone-fold"/>
    <property type="match status" value="1"/>
</dbReference>
<dbReference type="CDD" id="cd00084">
    <property type="entry name" value="HMG-box_SF"/>
    <property type="match status" value="1"/>
</dbReference>
<dbReference type="Gene3D" id="1.10.30.10">
    <property type="entry name" value="High mobility group box domain"/>
    <property type="match status" value="1"/>
</dbReference>
<dbReference type="Pfam" id="PF00808">
    <property type="entry name" value="CBFD_NFYB_HMF"/>
    <property type="match status" value="1"/>
</dbReference>
<organism evidence="8">
    <name type="scientific">Corethron hystrix</name>
    <dbReference type="NCBI Taxonomy" id="216773"/>
    <lineage>
        <taxon>Eukaryota</taxon>
        <taxon>Sar</taxon>
        <taxon>Stramenopiles</taxon>
        <taxon>Ochrophyta</taxon>
        <taxon>Bacillariophyta</taxon>
        <taxon>Coscinodiscophyceae</taxon>
        <taxon>Corethrophycidae</taxon>
        <taxon>Corethrales</taxon>
        <taxon>Corethraceae</taxon>
        <taxon>Corethron</taxon>
    </lineage>
</organism>
<accession>A0A7S1B7U8</accession>
<evidence type="ECO:0000256" key="2">
    <source>
        <dbReference type="ARBA" id="ARBA00023125"/>
    </source>
</evidence>
<keyword evidence="5" id="KW-0175">Coiled coil</keyword>
<dbReference type="InterPro" id="IPR009072">
    <property type="entry name" value="Histone-fold"/>
</dbReference>
<dbReference type="AlphaFoldDB" id="A0A7S1B7U8"/>
<comment type="subcellular location">
    <subcellularLocation>
        <location evidence="1">Nucleus</location>
    </subcellularLocation>
</comment>
<dbReference type="InterPro" id="IPR003958">
    <property type="entry name" value="CBFA_NFYB_domain"/>
</dbReference>
<dbReference type="Gene3D" id="1.10.20.10">
    <property type="entry name" value="Histone, subunit A"/>
    <property type="match status" value="1"/>
</dbReference>
<dbReference type="PANTHER" id="PTHR48112">
    <property type="entry name" value="HIGH MOBILITY GROUP PROTEIN DSP1"/>
    <property type="match status" value="1"/>
</dbReference>
<reference evidence="8" key="1">
    <citation type="submission" date="2021-01" db="EMBL/GenBank/DDBJ databases">
        <authorList>
            <person name="Corre E."/>
            <person name="Pelletier E."/>
            <person name="Niang G."/>
            <person name="Scheremetjew M."/>
            <person name="Finn R."/>
            <person name="Kale V."/>
            <person name="Holt S."/>
            <person name="Cochrane G."/>
            <person name="Meng A."/>
            <person name="Brown T."/>
            <person name="Cohen L."/>
        </authorList>
    </citation>
    <scope>NUCLEOTIDE SEQUENCE</scope>
    <source>
        <strain evidence="8">308</strain>
    </source>
</reference>
<feature type="coiled-coil region" evidence="5">
    <location>
        <begin position="330"/>
        <end position="357"/>
    </location>
</feature>
<dbReference type="Pfam" id="PF00505">
    <property type="entry name" value="HMG_box"/>
    <property type="match status" value="1"/>
</dbReference>
<proteinExistence type="predicted"/>
<evidence type="ECO:0000313" key="8">
    <source>
        <dbReference type="EMBL" id="CAD8877778.1"/>
    </source>
</evidence>
<dbReference type="InterPro" id="IPR050342">
    <property type="entry name" value="HMGB"/>
</dbReference>
<dbReference type="GO" id="GO:0046982">
    <property type="term" value="F:protein heterodimerization activity"/>
    <property type="evidence" value="ECO:0007669"/>
    <property type="project" value="InterPro"/>
</dbReference>
<dbReference type="SMART" id="SM00398">
    <property type="entry name" value="HMG"/>
    <property type="match status" value="1"/>
</dbReference>
<evidence type="ECO:0000256" key="1">
    <source>
        <dbReference type="ARBA" id="ARBA00004123"/>
    </source>
</evidence>
<dbReference type="InterPro" id="IPR036910">
    <property type="entry name" value="HMG_box_dom_sf"/>
</dbReference>
<feature type="region of interest" description="Disordered" evidence="6">
    <location>
        <begin position="135"/>
        <end position="165"/>
    </location>
</feature>
<feature type="domain" description="HMG box" evidence="7">
    <location>
        <begin position="167"/>
        <end position="235"/>
    </location>
</feature>
<protein>
    <recommendedName>
        <fullName evidence="7">HMG box domain-containing protein</fullName>
    </recommendedName>
</protein>
<dbReference type="GO" id="GO:0005634">
    <property type="term" value="C:nucleus"/>
    <property type="evidence" value="ECO:0007669"/>
    <property type="project" value="UniProtKB-SubCell"/>
</dbReference>
<sequence>MSDIIFPGEENALSPDDCEVTSTEIYRERVLESSSVIASTSTAIMTKETETGTEKETAIETNKDEVTAMATGMASAQDSGPALSSNSSCERRSVIEDGVGASEAIASKHDNFPVNAAAAEPASLPTDDAVIAGKTVANTSDPSKKRPISPTFEAQSNLGQGGDYSKPKKARTAYFIFMAEKREEFKKMNRGGGVAEMSKVIGAMWSALSPDEKLKYQALSAEEKRQVAKYVAAFPSSTNGDCKNGGAEVHGEDDPLKLLLPVSRTRAIIKMDPEVRGASKECTTLLTKATELFIALAATEVSKISRQSNRRTILIDDIVLMCERGKFVWLKDDIKDLAKIREHIREAEKEARLELKKNSIGDGTGEGEKIVKNTLLNYFGSN</sequence>
<name>A0A7S1B7U8_9STRA</name>
<dbReference type="EMBL" id="HBFR01006885">
    <property type="protein sequence ID" value="CAD8877778.1"/>
    <property type="molecule type" value="Transcribed_RNA"/>
</dbReference>
<evidence type="ECO:0000259" key="7">
    <source>
        <dbReference type="PROSITE" id="PS50118"/>
    </source>
</evidence>
<evidence type="ECO:0000256" key="3">
    <source>
        <dbReference type="ARBA" id="ARBA00023242"/>
    </source>
</evidence>
<evidence type="ECO:0000256" key="4">
    <source>
        <dbReference type="PROSITE-ProRule" id="PRU00267"/>
    </source>
</evidence>
<evidence type="ECO:0000256" key="6">
    <source>
        <dbReference type="SAM" id="MobiDB-lite"/>
    </source>
</evidence>